<name>A0ABM8R2K8_9BACT</name>
<keyword evidence="2" id="KW-1185">Reference proteome</keyword>
<dbReference type="Proteomes" id="UP000675880">
    <property type="component" value="Unassembled WGS sequence"/>
</dbReference>
<comment type="caution">
    <text evidence="1">The sequence shown here is derived from an EMBL/GenBank/DDBJ whole genome shotgun (WGS) entry which is preliminary data.</text>
</comment>
<evidence type="ECO:0000313" key="2">
    <source>
        <dbReference type="Proteomes" id="UP000675880"/>
    </source>
</evidence>
<sequence length="78" mass="8880">MRGEVRERPNRTVSKTVVLKGTVGSNPTLSATQGRPQNLFRLRRSSPTPSRKRHPLLLRDLLKSYRLRCRSHRGAATC</sequence>
<proteinExistence type="predicted"/>
<protein>
    <submittedName>
        <fullName evidence="1">Uncharacterized protein</fullName>
    </submittedName>
</protein>
<organism evidence="1 2">
    <name type="scientific">Nitrospira defluvii</name>
    <dbReference type="NCBI Taxonomy" id="330214"/>
    <lineage>
        <taxon>Bacteria</taxon>
        <taxon>Pseudomonadati</taxon>
        <taxon>Nitrospirota</taxon>
        <taxon>Nitrospiria</taxon>
        <taxon>Nitrospirales</taxon>
        <taxon>Nitrospiraceae</taxon>
        <taxon>Nitrospira</taxon>
    </lineage>
</organism>
<dbReference type="EMBL" id="CAJNBJ010000002">
    <property type="protein sequence ID" value="CAE6729115.1"/>
    <property type="molecule type" value="Genomic_DNA"/>
</dbReference>
<reference evidence="1 2" key="1">
    <citation type="submission" date="2021-02" db="EMBL/GenBank/DDBJ databases">
        <authorList>
            <person name="Han P."/>
        </authorList>
    </citation>
    <scope>NUCLEOTIDE SEQUENCE [LARGE SCALE GENOMIC DNA]</scope>
    <source>
        <strain evidence="1">Candidatus Nitrospira sp. ZN2</strain>
    </source>
</reference>
<gene>
    <name evidence="1" type="ORF">NSPZN2_100263</name>
</gene>
<accession>A0ABM8R2K8</accession>
<evidence type="ECO:0000313" key="1">
    <source>
        <dbReference type="EMBL" id="CAE6729115.1"/>
    </source>
</evidence>